<dbReference type="SMART" id="SM00116">
    <property type="entry name" value="CBS"/>
    <property type="match status" value="2"/>
</dbReference>
<feature type="domain" description="CBS" evidence="3">
    <location>
        <begin position="14"/>
        <end position="71"/>
    </location>
</feature>
<dbReference type="AlphaFoldDB" id="A0A3A4P3S3"/>
<dbReference type="PROSITE" id="PS51371">
    <property type="entry name" value="CBS"/>
    <property type="match status" value="2"/>
</dbReference>
<dbReference type="SUPFAM" id="SSF54631">
    <property type="entry name" value="CBS-domain pair"/>
    <property type="match status" value="1"/>
</dbReference>
<dbReference type="Proteomes" id="UP000265882">
    <property type="component" value="Unassembled WGS sequence"/>
</dbReference>
<dbReference type="Pfam" id="PF00571">
    <property type="entry name" value="CBS"/>
    <property type="match status" value="2"/>
</dbReference>
<evidence type="ECO:0000256" key="2">
    <source>
        <dbReference type="PROSITE-ProRule" id="PRU00703"/>
    </source>
</evidence>
<name>A0A3A4P3S3_ABYX5</name>
<keyword evidence="1 2" id="KW-0129">CBS domain</keyword>
<dbReference type="Gene3D" id="3.10.580.10">
    <property type="entry name" value="CBS-domain"/>
    <property type="match status" value="1"/>
</dbReference>
<dbReference type="EMBL" id="QZKU01000026">
    <property type="protein sequence ID" value="RJP25106.1"/>
    <property type="molecule type" value="Genomic_DNA"/>
</dbReference>
<sequence>MLDRMRKAVASDLMNRNVKFIREDASLLDAVRKMKEFEVSSLMVESANKADGFGIVTRKDLINKLIDPDPGSQHALVADIMTMPAIMVPPNMSVMACVRLMKRCNIRRLPISDGKQVIGILSNSDIFKKFYPGPSIE</sequence>
<accession>A0A3A4P3S3</accession>
<evidence type="ECO:0000313" key="5">
    <source>
        <dbReference type="Proteomes" id="UP000265882"/>
    </source>
</evidence>
<dbReference type="PANTHER" id="PTHR43080:SF2">
    <property type="entry name" value="CBS DOMAIN-CONTAINING PROTEIN"/>
    <property type="match status" value="1"/>
</dbReference>
<dbReference type="InterPro" id="IPR051257">
    <property type="entry name" value="Diverse_CBS-Domain"/>
</dbReference>
<gene>
    <name evidence="4" type="ORF">C4520_03035</name>
</gene>
<evidence type="ECO:0000259" key="3">
    <source>
        <dbReference type="PROSITE" id="PS51371"/>
    </source>
</evidence>
<protein>
    <submittedName>
        <fullName evidence="4">CBS domain-containing protein</fullName>
    </submittedName>
</protein>
<comment type="caution">
    <text evidence="4">The sequence shown here is derived from an EMBL/GenBank/DDBJ whole genome shotgun (WGS) entry which is preliminary data.</text>
</comment>
<dbReference type="PANTHER" id="PTHR43080">
    <property type="entry name" value="CBS DOMAIN-CONTAINING PROTEIN CBSX3, MITOCHONDRIAL"/>
    <property type="match status" value="1"/>
</dbReference>
<evidence type="ECO:0000313" key="4">
    <source>
        <dbReference type="EMBL" id="RJP25106.1"/>
    </source>
</evidence>
<evidence type="ECO:0000256" key="1">
    <source>
        <dbReference type="ARBA" id="ARBA00023122"/>
    </source>
</evidence>
<reference evidence="4 5" key="1">
    <citation type="journal article" date="2017" name="ISME J.">
        <title>Energy and carbon metabolisms in a deep terrestrial subsurface fluid microbial community.</title>
        <authorList>
            <person name="Momper L."/>
            <person name="Jungbluth S.P."/>
            <person name="Lee M.D."/>
            <person name="Amend J.P."/>
        </authorList>
    </citation>
    <scope>NUCLEOTIDE SEQUENCE [LARGE SCALE GENOMIC DNA]</scope>
    <source>
        <strain evidence="4">SURF_5</strain>
    </source>
</reference>
<organism evidence="4 5">
    <name type="scientific">Abyssobacteria bacterium (strain SURF_5)</name>
    <dbReference type="NCBI Taxonomy" id="2093360"/>
    <lineage>
        <taxon>Bacteria</taxon>
        <taxon>Pseudomonadati</taxon>
        <taxon>Candidatus Hydrogenedentota</taxon>
        <taxon>Candidatus Abyssobacteria</taxon>
    </lineage>
</organism>
<feature type="domain" description="CBS" evidence="3">
    <location>
        <begin position="81"/>
        <end position="137"/>
    </location>
</feature>
<dbReference type="InterPro" id="IPR000644">
    <property type="entry name" value="CBS_dom"/>
</dbReference>
<proteinExistence type="predicted"/>
<dbReference type="InterPro" id="IPR046342">
    <property type="entry name" value="CBS_dom_sf"/>
</dbReference>